<feature type="domain" description="XPG-I" evidence="11">
    <location>
        <begin position="172"/>
        <end position="242"/>
    </location>
</feature>
<dbReference type="Gene3D" id="1.10.150.20">
    <property type="entry name" value="5' to 3' exonuclease, C-terminal subdomain"/>
    <property type="match status" value="1"/>
</dbReference>
<dbReference type="InterPro" id="IPR006084">
    <property type="entry name" value="XPG/Rad2"/>
</dbReference>
<keyword evidence="5" id="KW-0227">DNA damage</keyword>
<dbReference type="SMART" id="SM00484">
    <property type="entry name" value="XPGI"/>
    <property type="match status" value="1"/>
</dbReference>
<evidence type="ECO:0000259" key="12">
    <source>
        <dbReference type="SMART" id="SM00485"/>
    </source>
</evidence>
<dbReference type="InterPro" id="IPR029060">
    <property type="entry name" value="PIN-like_dom_sf"/>
</dbReference>
<dbReference type="CDD" id="cd09857">
    <property type="entry name" value="PIN_EXO1"/>
    <property type="match status" value="1"/>
</dbReference>
<evidence type="ECO:0000259" key="11">
    <source>
        <dbReference type="SMART" id="SM00484"/>
    </source>
</evidence>
<keyword evidence="6" id="KW-0378">Hydrolase</keyword>
<dbReference type="SMART" id="SM00485">
    <property type="entry name" value="XPGN"/>
    <property type="match status" value="1"/>
</dbReference>
<keyword evidence="3" id="KW-0540">Nuclease</keyword>
<name>A0ABR2MKC6_9ASPA</name>
<evidence type="ECO:0000256" key="4">
    <source>
        <dbReference type="ARBA" id="ARBA00022723"/>
    </source>
</evidence>
<feature type="compositionally biased region" description="Gly residues" evidence="10">
    <location>
        <begin position="719"/>
        <end position="728"/>
    </location>
</feature>
<dbReference type="PRINTS" id="PR00853">
    <property type="entry name" value="XPGRADSUPER"/>
</dbReference>
<evidence type="ECO:0000256" key="1">
    <source>
        <dbReference type="ARBA" id="ARBA00001946"/>
    </source>
</evidence>
<evidence type="ECO:0000313" key="14">
    <source>
        <dbReference type="Proteomes" id="UP001412067"/>
    </source>
</evidence>
<dbReference type="InterPro" id="IPR036279">
    <property type="entry name" value="5-3_exonuclease_C_sf"/>
</dbReference>
<organism evidence="13 14">
    <name type="scientific">Platanthera guangdongensis</name>
    <dbReference type="NCBI Taxonomy" id="2320717"/>
    <lineage>
        <taxon>Eukaryota</taxon>
        <taxon>Viridiplantae</taxon>
        <taxon>Streptophyta</taxon>
        <taxon>Embryophyta</taxon>
        <taxon>Tracheophyta</taxon>
        <taxon>Spermatophyta</taxon>
        <taxon>Magnoliopsida</taxon>
        <taxon>Liliopsida</taxon>
        <taxon>Asparagales</taxon>
        <taxon>Orchidaceae</taxon>
        <taxon>Orchidoideae</taxon>
        <taxon>Orchideae</taxon>
        <taxon>Orchidinae</taxon>
        <taxon>Platanthera</taxon>
    </lineage>
</organism>
<feature type="region of interest" description="Disordered" evidence="10">
    <location>
        <begin position="460"/>
        <end position="511"/>
    </location>
</feature>
<feature type="domain" description="XPG N-terminal" evidence="12">
    <location>
        <begin position="1"/>
        <end position="133"/>
    </location>
</feature>
<gene>
    <name evidence="13" type="primary">EXO1</name>
    <name evidence="13" type="ORF">KSP40_PGU011593</name>
</gene>
<dbReference type="SUPFAM" id="SSF88723">
    <property type="entry name" value="PIN domain-like"/>
    <property type="match status" value="1"/>
</dbReference>
<reference evidence="13 14" key="1">
    <citation type="journal article" date="2022" name="Nat. Plants">
        <title>Genomes of leafy and leafless Platanthera orchids illuminate the evolution of mycoheterotrophy.</title>
        <authorList>
            <person name="Li M.H."/>
            <person name="Liu K.W."/>
            <person name="Li Z."/>
            <person name="Lu H.C."/>
            <person name="Ye Q.L."/>
            <person name="Zhang D."/>
            <person name="Wang J.Y."/>
            <person name="Li Y.F."/>
            <person name="Zhong Z.M."/>
            <person name="Liu X."/>
            <person name="Yu X."/>
            <person name="Liu D.K."/>
            <person name="Tu X.D."/>
            <person name="Liu B."/>
            <person name="Hao Y."/>
            <person name="Liao X.Y."/>
            <person name="Jiang Y.T."/>
            <person name="Sun W.H."/>
            <person name="Chen J."/>
            <person name="Chen Y.Q."/>
            <person name="Ai Y."/>
            <person name="Zhai J.W."/>
            <person name="Wu S.S."/>
            <person name="Zhou Z."/>
            <person name="Hsiao Y.Y."/>
            <person name="Wu W.L."/>
            <person name="Chen Y.Y."/>
            <person name="Lin Y.F."/>
            <person name="Hsu J.L."/>
            <person name="Li C.Y."/>
            <person name="Wang Z.W."/>
            <person name="Zhao X."/>
            <person name="Zhong W.Y."/>
            <person name="Ma X.K."/>
            <person name="Ma L."/>
            <person name="Huang J."/>
            <person name="Chen G.Z."/>
            <person name="Huang M.Z."/>
            <person name="Huang L."/>
            <person name="Peng D.H."/>
            <person name="Luo Y.B."/>
            <person name="Zou S.Q."/>
            <person name="Chen S.P."/>
            <person name="Lan S."/>
            <person name="Tsai W.C."/>
            <person name="Van de Peer Y."/>
            <person name="Liu Z.J."/>
        </authorList>
    </citation>
    <scope>NUCLEOTIDE SEQUENCE [LARGE SCALE GENOMIC DNA]</scope>
    <source>
        <strain evidence="13">Lor288</strain>
    </source>
</reference>
<comment type="subcellular location">
    <subcellularLocation>
        <location evidence="2">Nucleus</location>
    </subcellularLocation>
</comment>
<keyword evidence="13" id="KW-0269">Exonuclease</keyword>
<dbReference type="Proteomes" id="UP001412067">
    <property type="component" value="Unassembled WGS sequence"/>
</dbReference>
<dbReference type="PANTHER" id="PTHR11081">
    <property type="entry name" value="FLAP ENDONUCLEASE FAMILY MEMBER"/>
    <property type="match status" value="1"/>
</dbReference>
<dbReference type="InterPro" id="IPR019974">
    <property type="entry name" value="XPG_CS"/>
</dbReference>
<feature type="compositionally biased region" description="Basic and acidic residues" evidence="10">
    <location>
        <begin position="460"/>
        <end position="471"/>
    </location>
</feature>
<dbReference type="PROSITE" id="PS00842">
    <property type="entry name" value="XPG_2"/>
    <property type="match status" value="1"/>
</dbReference>
<keyword evidence="9" id="KW-0539">Nucleus</keyword>
<dbReference type="InterPro" id="IPR006085">
    <property type="entry name" value="XPG_DNA_repair_N"/>
</dbReference>
<evidence type="ECO:0000313" key="13">
    <source>
        <dbReference type="EMBL" id="KAK8963965.1"/>
    </source>
</evidence>
<keyword evidence="8" id="KW-0234">DNA repair</keyword>
<dbReference type="InterPro" id="IPR044752">
    <property type="entry name" value="PIN-like_EXO1"/>
</dbReference>
<dbReference type="EMBL" id="JBBWWR010000007">
    <property type="protein sequence ID" value="KAK8963965.1"/>
    <property type="molecule type" value="Genomic_DNA"/>
</dbReference>
<keyword evidence="7" id="KW-0460">Magnesium</keyword>
<protein>
    <submittedName>
        <fullName evidence="13">Exonuclease 1</fullName>
    </submittedName>
</protein>
<keyword evidence="4" id="KW-0479">Metal-binding</keyword>
<dbReference type="SUPFAM" id="SSF47807">
    <property type="entry name" value="5' to 3' exonuclease, C-terminal subdomain"/>
    <property type="match status" value="1"/>
</dbReference>
<evidence type="ECO:0000256" key="5">
    <source>
        <dbReference type="ARBA" id="ARBA00022763"/>
    </source>
</evidence>
<dbReference type="InterPro" id="IPR008918">
    <property type="entry name" value="HhH2"/>
</dbReference>
<dbReference type="PROSITE" id="PS00841">
    <property type="entry name" value="XPG_1"/>
    <property type="match status" value="1"/>
</dbReference>
<evidence type="ECO:0000256" key="9">
    <source>
        <dbReference type="ARBA" id="ARBA00023242"/>
    </source>
</evidence>
<dbReference type="Pfam" id="PF00752">
    <property type="entry name" value="XPG_N"/>
    <property type="match status" value="1"/>
</dbReference>
<evidence type="ECO:0000256" key="10">
    <source>
        <dbReference type="SAM" id="MobiDB-lite"/>
    </source>
</evidence>
<dbReference type="PANTHER" id="PTHR11081:SF65">
    <property type="entry name" value="DNA DAMAGE-INDUCIBLE PROTEIN DIN7-RELATED"/>
    <property type="match status" value="1"/>
</dbReference>
<evidence type="ECO:0000256" key="6">
    <source>
        <dbReference type="ARBA" id="ARBA00022801"/>
    </source>
</evidence>
<evidence type="ECO:0000256" key="2">
    <source>
        <dbReference type="ARBA" id="ARBA00004123"/>
    </source>
</evidence>
<feature type="compositionally biased region" description="Polar residues" evidence="10">
    <location>
        <begin position="371"/>
        <end position="382"/>
    </location>
</feature>
<dbReference type="GO" id="GO:0004527">
    <property type="term" value="F:exonuclease activity"/>
    <property type="evidence" value="ECO:0007669"/>
    <property type="project" value="UniProtKB-KW"/>
</dbReference>
<keyword evidence="14" id="KW-1185">Reference proteome</keyword>
<evidence type="ECO:0000256" key="8">
    <source>
        <dbReference type="ARBA" id="ARBA00023204"/>
    </source>
</evidence>
<evidence type="ECO:0000256" key="3">
    <source>
        <dbReference type="ARBA" id="ARBA00022722"/>
    </source>
</evidence>
<comment type="cofactor">
    <cofactor evidence="1">
        <name>Mg(2+)</name>
        <dbReference type="ChEBI" id="CHEBI:18420"/>
    </cofactor>
</comment>
<dbReference type="InterPro" id="IPR006086">
    <property type="entry name" value="XPG-I_dom"/>
</dbReference>
<proteinExistence type="predicted"/>
<sequence length="890" mass="100949">MQPIHAQDLRGKTVAVDTYSWLHKGAIYCSTQLCKGLSTSKYLNIAPEQRLVYKPSSSLSLIAYSDADYAGSLDDRQFTTGFYIYFVVHIDYCMHRVKLLQHYGVKPILVFDGGLLPMKIDQETKRARKRKENLERALEHEASGNSRAAFDCYQKAVDISPSIAFQLIQVLKQENVDYVVAPYEADAQMTFLSMHNHVDAVITEDSDLIPFGCSRIIFKMDKFGQGIEFQSSMLERNRDLDFTGFTKQMILEMCIFSGCDYLSSLPGMGLKRAHALIRKHKSYEKVNVHFTFHILSLESQYKMEIKRAFLCLKHRKVEGPAGCARAGDLKQTTILAFSNVILLGGIDIRVQSGHIRDTTMSPEMADRNKKTSGLSNTGCPQRQRQIACASNEHGRARAAIDVGDQRKPQVTDDRPTSLNSGAAFAEFQHLVVDRFDALGAQFNNVRHDLAEVNLRLEHLENARDTPTQRDESLEDDLDAPPHRGQRLRDGPPPADRHRRDIPHRAPIPPVRRNTDFALDHRQVLALDRLPDQRDEYSMPQRGPPPARYDYVHDDYPEDYPDPRRGGHHHDITRRIRLDAPSFDGRLDPKAFSDWLLDMDHYFEWYDMSDERCVRFAKMKLIGQAKGSLTVAEYMACFDELVVRSDVSEGTIATASRFKGDLRSEIRRELIPHRIETVDQIFQLALEYEQNPAPPQTTTAAPSRIPTDANDKAIATDGPRSGGIVGRRGGSTSKLNKYSNYDQESMRDIYLLVAEFAYNSSSRPNDLYSPLFRLRDLSINELFSFAFHLVSEVPSRSKKSCPIPVEAKPVGSSRRNPSPFALAVDLALLSCRSRRLVARIAHAGRHSCRLLRGMSPPFLHEAARRLFLFLFFMIMRVAANPTCCRSRLPIP</sequence>
<dbReference type="Pfam" id="PF00867">
    <property type="entry name" value="XPG_I"/>
    <property type="match status" value="1"/>
</dbReference>
<dbReference type="SMART" id="SM00279">
    <property type="entry name" value="HhH2"/>
    <property type="match status" value="1"/>
</dbReference>
<feature type="region of interest" description="Disordered" evidence="10">
    <location>
        <begin position="691"/>
        <end position="728"/>
    </location>
</feature>
<evidence type="ECO:0000256" key="7">
    <source>
        <dbReference type="ARBA" id="ARBA00022842"/>
    </source>
</evidence>
<accession>A0ABR2MKC6</accession>
<feature type="compositionally biased region" description="Basic and acidic residues" evidence="10">
    <location>
        <begin position="486"/>
        <end position="498"/>
    </location>
</feature>
<feature type="region of interest" description="Disordered" evidence="10">
    <location>
        <begin position="361"/>
        <end position="382"/>
    </location>
</feature>
<comment type="caution">
    <text evidence="13">The sequence shown here is derived from an EMBL/GenBank/DDBJ whole genome shotgun (WGS) entry which is preliminary data.</text>
</comment>
<dbReference type="Gene3D" id="3.40.50.1010">
    <property type="entry name" value="5'-nuclease"/>
    <property type="match status" value="1"/>
</dbReference>